<dbReference type="EMBL" id="VFON01000002">
    <property type="protein sequence ID" value="TQL40679.1"/>
    <property type="molecule type" value="Genomic_DNA"/>
</dbReference>
<reference evidence="9 10" key="1">
    <citation type="submission" date="2019-06" db="EMBL/GenBank/DDBJ databases">
        <title>Sequencing the genomes of 1000 actinobacteria strains.</title>
        <authorList>
            <person name="Klenk H.-P."/>
        </authorList>
    </citation>
    <scope>NUCLEOTIDE SEQUENCE [LARGE SCALE GENOMIC DNA]</scope>
    <source>
        <strain evidence="9 10">DSM 8803</strain>
    </source>
</reference>
<dbReference type="InterPro" id="IPR001179">
    <property type="entry name" value="PPIase_FKBP_dom"/>
</dbReference>
<evidence type="ECO:0000313" key="10">
    <source>
        <dbReference type="Proteomes" id="UP000319094"/>
    </source>
</evidence>
<keyword evidence="7" id="KW-0732">Signal</keyword>
<protein>
    <recommendedName>
        <fullName evidence="3 6">peptidylprolyl isomerase</fullName>
        <ecNumber evidence="3 6">5.2.1.8</ecNumber>
    </recommendedName>
</protein>
<evidence type="ECO:0000256" key="6">
    <source>
        <dbReference type="PROSITE-ProRule" id="PRU00277"/>
    </source>
</evidence>
<organism evidence="9 10">
    <name type="scientific">Leucobacter komagatae</name>
    <dbReference type="NCBI Taxonomy" id="55969"/>
    <lineage>
        <taxon>Bacteria</taxon>
        <taxon>Bacillati</taxon>
        <taxon>Actinomycetota</taxon>
        <taxon>Actinomycetes</taxon>
        <taxon>Micrococcales</taxon>
        <taxon>Microbacteriaceae</taxon>
        <taxon>Leucobacter</taxon>
    </lineage>
</organism>
<dbReference type="Pfam" id="PF00254">
    <property type="entry name" value="FKBP_C"/>
    <property type="match status" value="1"/>
</dbReference>
<feature type="domain" description="PPIase FKBP-type" evidence="8">
    <location>
        <begin position="237"/>
        <end position="323"/>
    </location>
</feature>
<evidence type="ECO:0000256" key="5">
    <source>
        <dbReference type="ARBA" id="ARBA00023235"/>
    </source>
</evidence>
<name>A0A542XXW3_9MICO</name>
<evidence type="ECO:0000256" key="7">
    <source>
        <dbReference type="SAM" id="SignalP"/>
    </source>
</evidence>
<comment type="similarity">
    <text evidence="2">Belongs to the FKBP-type PPIase family.</text>
</comment>
<evidence type="ECO:0000256" key="3">
    <source>
        <dbReference type="ARBA" id="ARBA00013194"/>
    </source>
</evidence>
<dbReference type="EC" id="5.2.1.8" evidence="3 6"/>
<evidence type="ECO:0000256" key="4">
    <source>
        <dbReference type="ARBA" id="ARBA00023110"/>
    </source>
</evidence>
<keyword evidence="4 6" id="KW-0697">Rotamase</keyword>
<comment type="caution">
    <text evidence="9">The sequence shown here is derived from an EMBL/GenBank/DDBJ whole genome shotgun (WGS) entry which is preliminary data.</text>
</comment>
<dbReference type="SUPFAM" id="SSF54534">
    <property type="entry name" value="FKBP-like"/>
    <property type="match status" value="1"/>
</dbReference>
<dbReference type="OrthoDB" id="25996at2"/>
<dbReference type="InterPro" id="IPR046357">
    <property type="entry name" value="PPIase_dom_sf"/>
</dbReference>
<dbReference type="PROSITE" id="PS51257">
    <property type="entry name" value="PROKAR_LIPOPROTEIN"/>
    <property type="match status" value="1"/>
</dbReference>
<evidence type="ECO:0000256" key="1">
    <source>
        <dbReference type="ARBA" id="ARBA00000971"/>
    </source>
</evidence>
<dbReference type="PANTHER" id="PTHR43811">
    <property type="entry name" value="FKBP-TYPE PEPTIDYL-PROLYL CIS-TRANS ISOMERASE FKPA"/>
    <property type="match status" value="1"/>
</dbReference>
<dbReference type="Gene3D" id="3.10.50.40">
    <property type="match status" value="1"/>
</dbReference>
<dbReference type="RefSeq" id="WP_141888719.1">
    <property type="nucleotide sequence ID" value="NZ_BAAAUY010000023.1"/>
</dbReference>
<feature type="signal peptide" evidence="7">
    <location>
        <begin position="1"/>
        <end position="24"/>
    </location>
</feature>
<accession>A0A542XXW3</accession>
<dbReference type="GO" id="GO:0003755">
    <property type="term" value="F:peptidyl-prolyl cis-trans isomerase activity"/>
    <property type="evidence" value="ECO:0007669"/>
    <property type="project" value="UniProtKB-KW"/>
</dbReference>
<evidence type="ECO:0000259" key="8">
    <source>
        <dbReference type="PROSITE" id="PS50059"/>
    </source>
</evidence>
<dbReference type="AlphaFoldDB" id="A0A542XXW3"/>
<proteinExistence type="inferred from homology"/>
<evidence type="ECO:0000256" key="2">
    <source>
        <dbReference type="ARBA" id="ARBA00006577"/>
    </source>
</evidence>
<dbReference type="Proteomes" id="UP000319094">
    <property type="component" value="Unassembled WGS sequence"/>
</dbReference>
<comment type="catalytic activity">
    <reaction evidence="1 6">
        <text>[protein]-peptidylproline (omega=180) = [protein]-peptidylproline (omega=0)</text>
        <dbReference type="Rhea" id="RHEA:16237"/>
        <dbReference type="Rhea" id="RHEA-COMP:10747"/>
        <dbReference type="Rhea" id="RHEA-COMP:10748"/>
        <dbReference type="ChEBI" id="CHEBI:83833"/>
        <dbReference type="ChEBI" id="CHEBI:83834"/>
        <dbReference type="EC" id="5.2.1.8"/>
    </reaction>
</comment>
<keyword evidence="5 6" id="KW-0413">Isomerase</keyword>
<dbReference type="PANTHER" id="PTHR43811:SF19">
    <property type="entry name" value="39 KDA FK506-BINDING NUCLEAR PROTEIN"/>
    <property type="match status" value="1"/>
</dbReference>
<dbReference type="PROSITE" id="PS50059">
    <property type="entry name" value="FKBP_PPIASE"/>
    <property type="match status" value="1"/>
</dbReference>
<evidence type="ECO:0000313" key="9">
    <source>
        <dbReference type="EMBL" id="TQL40679.1"/>
    </source>
</evidence>
<gene>
    <name evidence="9" type="ORF">FB468_3200</name>
</gene>
<keyword evidence="10" id="KW-1185">Reference proteome</keyword>
<feature type="chain" id="PRO_5039094413" description="peptidylprolyl isomerase" evidence="7">
    <location>
        <begin position="25"/>
        <end position="324"/>
    </location>
</feature>
<sequence length="324" mass="34249">MKLSRLLLPTAIVGALLLTGCTTGSTTTITKDATGESCAPAGAASKSIKVTGDVGGEIKLTSKTPIEIGDKTERTVLKEGKGEVFAEGQVATANYTIFSGKTGEVVNIAPDMKFPNDPAQFVDAEWAYDAVRCGAVGQRTAIVTSVGKALGDVDPAERGFTDLKKTDAFVFVFDFTEADEVAEPCEKLEPRDEKFPEVDLGDGKSEPTITIPKCMEPPAELEVKVLEEGDGPVVAGDEKIMTNYVGVKWNGGERFDGNWSETGIEFSTAEGALIQGFTQAMVGQKIGSTVLVTIPPELGYGGSAGHELQNDTLTFVLQLVSKVE</sequence>